<dbReference type="Gene3D" id="3.20.20.70">
    <property type="entry name" value="Aldolase class I"/>
    <property type="match status" value="1"/>
</dbReference>
<evidence type="ECO:0000313" key="7">
    <source>
        <dbReference type="EMBL" id="PZF80143.1"/>
    </source>
</evidence>
<protein>
    <submittedName>
        <fullName evidence="7">2-dehydro-3-deoxyphosphogluconate aldolase</fullName>
    </submittedName>
</protein>
<sequence length="225" mass="22353">MGAQHSNDGAPWIPHKEREVPSGKVPSGILAVVRASSADDAIMIGECLADAGVGHIEITFTVPDASAVIHALADATGATIGAGTVTSVSQAAAAIQAGAEFVVSPTLNGAVLEHARNAAVPAIAGAMTPTEIEQAIRAGADGIKVFPVSAVGGPAYVSAVAEVFPGVRWVASGGIAASSVEQYRRAGCTAVCLGNALIDRAALARRDLAQLVTSARQALAEAGSG</sequence>
<evidence type="ECO:0000256" key="6">
    <source>
        <dbReference type="SAM" id="MobiDB-lite"/>
    </source>
</evidence>
<keyword evidence="8" id="KW-1185">Reference proteome</keyword>
<dbReference type="GO" id="GO:0016829">
    <property type="term" value="F:lyase activity"/>
    <property type="evidence" value="ECO:0007669"/>
    <property type="project" value="UniProtKB-KW"/>
</dbReference>
<organism evidence="7 8">
    <name type="scientific">Jiangella anatolica</name>
    <dbReference type="NCBI Taxonomy" id="2670374"/>
    <lineage>
        <taxon>Bacteria</taxon>
        <taxon>Bacillati</taxon>
        <taxon>Actinomycetota</taxon>
        <taxon>Actinomycetes</taxon>
        <taxon>Jiangellales</taxon>
        <taxon>Jiangellaceae</taxon>
        <taxon>Jiangella</taxon>
    </lineage>
</organism>
<evidence type="ECO:0000256" key="1">
    <source>
        <dbReference type="ARBA" id="ARBA00004761"/>
    </source>
</evidence>
<dbReference type="NCBIfam" id="TIGR01182">
    <property type="entry name" value="eda"/>
    <property type="match status" value="1"/>
</dbReference>
<dbReference type="Proteomes" id="UP000248764">
    <property type="component" value="Unassembled WGS sequence"/>
</dbReference>
<gene>
    <name evidence="7" type="ORF">C1I92_27560</name>
</gene>
<evidence type="ECO:0000256" key="2">
    <source>
        <dbReference type="ARBA" id="ARBA00006906"/>
    </source>
</evidence>
<evidence type="ECO:0000256" key="5">
    <source>
        <dbReference type="ARBA" id="ARBA00023277"/>
    </source>
</evidence>
<name>A0A2W2CIU3_9ACTN</name>
<evidence type="ECO:0000256" key="4">
    <source>
        <dbReference type="ARBA" id="ARBA00023239"/>
    </source>
</evidence>
<dbReference type="CDD" id="cd00452">
    <property type="entry name" value="KDPG_aldolase"/>
    <property type="match status" value="1"/>
</dbReference>
<dbReference type="InterPro" id="IPR000887">
    <property type="entry name" value="Aldlse_KDPG_KHG"/>
</dbReference>
<dbReference type="SUPFAM" id="SSF51569">
    <property type="entry name" value="Aldolase"/>
    <property type="match status" value="1"/>
</dbReference>
<reference evidence="7 8" key="1">
    <citation type="submission" date="2018-01" db="EMBL/GenBank/DDBJ databases">
        <title>Draft genome sequence of Jiangella sp. GTF31.</title>
        <authorList>
            <person name="Sahin N."/>
            <person name="Ay H."/>
            <person name="Saygin H."/>
        </authorList>
    </citation>
    <scope>NUCLEOTIDE SEQUENCE [LARGE SCALE GENOMIC DNA]</scope>
    <source>
        <strain evidence="7 8">GTF31</strain>
    </source>
</reference>
<proteinExistence type="inferred from homology"/>
<dbReference type="InterPro" id="IPR013785">
    <property type="entry name" value="Aldolase_TIM"/>
</dbReference>
<comment type="subunit">
    <text evidence="3">Homotrimer.</text>
</comment>
<dbReference type="PANTHER" id="PTHR30246">
    <property type="entry name" value="2-KETO-3-DEOXY-6-PHOSPHOGLUCONATE ALDOLASE"/>
    <property type="match status" value="1"/>
</dbReference>
<evidence type="ECO:0000256" key="3">
    <source>
        <dbReference type="ARBA" id="ARBA00011233"/>
    </source>
</evidence>
<dbReference type="Pfam" id="PF01081">
    <property type="entry name" value="Aldolase"/>
    <property type="match status" value="1"/>
</dbReference>
<keyword evidence="5" id="KW-0119">Carbohydrate metabolism</keyword>
<dbReference type="PANTHER" id="PTHR30246:SF1">
    <property type="entry name" value="2-DEHYDRO-3-DEOXY-6-PHOSPHOGALACTONATE ALDOLASE-RELATED"/>
    <property type="match status" value="1"/>
</dbReference>
<evidence type="ECO:0000313" key="8">
    <source>
        <dbReference type="Proteomes" id="UP000248764"/>
    </source>
</evidence>
<dbReference type="AlphaFoldDB" id="A0A2W2CIU3"/>
<accession>A0A2W2CIU3</accession>
<keyword evidence="4" id="KW-0456">Lyase</keyword>
<comment type="caution">
    <text evidence="7">The sequence shown here is derived from an EMBL/GenBank/DDBJ whole genome shotgun (WGS) entry which is preliminary data.</text>
</comment>
<comment type="pathway">
    <text evidence="1">Carbohydrate acid metabolism.</text>
</comment>
<dbReference type="EMBL" id="POTW01000099">
    <property type="protein sequence ID" value="PZF80143.1"/>
    <property type="molecule type" value="Genomic_DNA"/>
</dbReference>
<comment type="similarity">
    <text evidence="2">Belongs to the KHG/KDPG aldolase family.</text>
</comment>
<feature type="region of interest" description="Disordered" evidence="6">
    <location>
        <begin position="1"/>
        <end position="22"/>
    </location>
</feature>